<evidence type="ECO:0000313" key="2">
    <source>
        <dbReference type="Proteomes" id="UP001227268"/>
    </source>
</evidence>
<keyword evidence="2" id="KW-1185">Reference proteome</keyword>
<reference evidence="1" key="1">
    <citation type="submission" date="2023-04" db="EMBL/GenBank/DDBJ databases">
        <title>Draft Genome sequencing of Naganishia species isolated from polar environments using Oxford Nanopore Technology.</title>
        <authorList>
            <person name="Leo P."/>
            <person name="Venkateswaran K."/>
        </authorList>
    </citation>
    <scope>NUCLEOTIDE SEQUENCE</scope>
    <source>
        <strain evidence="1">MNA-CCFEE 5423</strain>
    </source>
</reference>
<organism evidence="1 2">
    <name type="scientific">Naganishia friedmannii</name>
    <dbReference type="NCBI Taxonomy" id="89922"/>
    <lineage>
        <taxon>Eukaryota</taxon>
        <taxon>Fungi</taxon>
        <taxon>Dikarya</taxon>
        <taxon>Basidiomycota</taxon>
        <taxon>Agaricomycotina</taxon>
        <taxon>Tremellomycetes</taxon>
        <taxon>Filobasidiales</taxon>
        <taxon>Filobasidiaceae</taxon>
        <taxon>Naganishia</taxon>
    </lineage>
</organism>
<evidence type="ECO:0000313" key="1">
    <source>
        <dbReference type="EMBL" id="KAJ9096083.1"/>
    </source>
</evidence>
<sequence length="724" mass="80939">MLPLRYTSQRATGTPLSSQLASASLRSRAIAGSITETRYASQFRSASTSTATDIEASKNVAARHQLAAGSLYRSARNANAVQYASALNRSPRRSTVVPASGSRILASIPLQSLRFASSSTPSSEQKSSTATADAGTLVNPSKASSTAVSSSSTKEASIGKPKEPFRKRAWATVKKEAAHYWAGTKLLGKEIKISSKITWKVLNGGQLTRRERRQLRRTTTDLLRLIPFSVFVIVPFMELLLPVALKLFPSMLPSTFEGKLAADEKQRRLLRVRIQMAKFLQETISESGLKAETVVDTEEFKEFFRKVRSTGESASTEDIIKVAKLFEDEVTLDNLSRPQLVSMCRYMNINAFGTDNFLKHQIRARLEKIRVDDMMIHAEGTESLSTKELQQACQSRGIRFHGVSPSRLRQELEQWIDLHYTNRISGVLLVLSRAFNFEQQSDSIFKSLEATLSSLPENLLSEAELTVSGDTASYKEKLEVLQQQQELIEDEAEQEQEENEAREKSKREKEEKERSKREEEARKAQEMLPADELAEPAAVESAADGRMTKEQLGELAEALSILSAKSSIVKEKDELKRLMSDNISSEEESKQRPDEQDSPEVSLNKRIRRMIKKIDSQLETYDERVGSSLNTIQCNGQGQIAVEDLKTAMKVIKHRPDDKTIESVVKKLDVDQDGYVVLDHVVELTQDMGLGIVIDDDAKRILNKGAEIKEAQPLKPRKEDIISD</sequence>
<dbReference type="Proteomes" id="UP001227268">
    <property type="component" value="Unassembled WGS sequence"/>
</dbReference>
<accession>A0ACC2V9M5</accession>
<gene>
    <name evidence="1" type="ORF">QFC21_005448</name>
</gene>
<proteinExistence type="predicted"/>
<protein>
    <submittedName>
        <fullName evidence="1">Uncharacterized protein</fullName>
    </submittedName>
</protein>
<dbReference type="EMBL" id="JASBWT010000020">
    <property type="protein sequence ID" value="KAJ9096083.1"/>
    <property type="molecule type" value="Genomic_DNA"/>
</dbReference>
<comment type="caution">
    <text evidence="1">The sequence shown here is derived from an EMBL/GenBank/DDBJ whole genome shotgun (WGS) entry which is preliminary data.</text>
</comment>
<name>A0ACC2V9M5_9TREE</name>